<evidence type="ECO:0000313" key="5">
    <source>
        <dbReference type="Proteomes" id="UP000007039"/>
    </source>
</evidence>
<protein>
    <submittedName>
        <fullName evidence="4">FlgN family protein</fullName>
    </submittedName>
</protein>
<dbReference type="InterPro" id="IPR007809">
    <property type="entry name" value="FlgN-like"/>
</dbReference>
<dbReference type="GO" id="GO:0044780">
    <property type="term" value="P:bacterial-type flagellum assembly"/>
    <property type="evidence" value="ECO:0007669"/>
    <property type="project" value="InterPro"/>
</dbReference>
<dbReference type="SUPFAM" id="SSF140566">
    <property type="entry name" value="FlgN-like"/>
    <property type="match status" value="1"/>
</dbReference>
<name>E4TJH0_CALNY</name>
<keyword evidence="3" id="KW-1005">Bacterial flagellum biogenesis</keyword>
<dbReference type="Pfam" id="PF05130">
    <property type="entry name" value="FlgN"/>
    <property type="match status" value="1"/>
</dbReference>
<comment type="similarity">
    <text evidence="2">Belongs to the FlgN family.</text>
</comment>
<organism evidence="4 5">
    <name type="scientific">Calditerrivibrio nitroreducens (strain DSM 19672 / NBRC 101217 / Yu37-1)</name>
    <dbReference type="NCBI Taxonomy" id="768670"/>
    <lineage>
        <taxon>Bacteria</taxon>
        <taxon>Pseudomonadati</taxon>
        <taxon>Deferribacterota</taxon>
        <taxon>Deferribacteres</taxon>
        <taxon>Deferribacterales</taxon>
        <taxon>Calditerrivibrionaceae</taxon>
    </lineage>
</organism>
<dbReference type="OrthoDB" id="9794292at2"/>
<evidence type="ECO:0000256" key="2">
    <source>
        <dbReference type="ARBA" id="ARBA00007703"/>
    </source>
</evidence>
<dbReference type="InterPro" id="IPR036679">
    <property type="entry name" value="FlgN-like_sf"/>
</dbReference>
<gene>
    <name evidence="4" type="ordered locus">Calni_0219</name>
</gene>
<dbReference type="eggNOG" id="ENOG5032AD3">
    <property type="taxonomic scope" value="Bacteria"/>
</dbReference>
<dbReference type="AlphaFoldDB" id="E4TJH0"/>
<evidence type="ECO:0000256" key="3">
    <source>
        <dbReference type="ARBA" id="ARBA00022795"/>
    </source>
</evidence>
<accession>E4TJH0</accession>
<dbReference type="RefSeq" id="WP_013450349.1">
    <property type="nucleotide sequence ID" value="NC_014758.1"/>
</dbReference>
<evidence type="ECO:0000256" key="1">
    <source>
        <dbReference type="ARBA" id="ARBA00002397"/>
    </source>
</evidence>
<dbReference type="STRING" id="768670.Calni_0219"/>
<sequence>METIQSLIGVLKQQIELYHSIYELLKEEKSYISKWQIDKTLETVKKKETLLYKEKILDESRDKIAKNIQKKLSLRNASLSELVDAIEDRSIKDELISLRKEILDITNKIYSENMAIKILYHTNLQLIRDFFEQIGMIGSSSYDSFGTTQTKPKGVVRTA</sequence>
<evidence type="ECO:0000313" key="4">
    <source>
        <dbReference type="EMBL" id="ADR18132.1"/>
    </source>
</evidence>
<dbReference type="Gene3D" id="1.20.58.300">
    <property type="entry name" value="FlgN-like"/>
    <property type="match status" value="1"/>
</dbReference>
<reference key="1">
    <citation type="submission" date="2010-11" db="EMBL/GenBank/DDBJ databases">
        <title>The complete genome of chromosome of Calditerrivibrio nitroreducens DSM 19672.</title>
        <authorList>
            <consortium name="US DOE Joint Genome Institute (JGI-PGF)"/>
            <person name="Lucas S."/>
            <person name="Copeland A."/>
            <person name="Lapidus A."/>
            <person name="Bruce D."/>
            <person name="Goodwin L."/>
            <person name="Pitluck S."/>
            <person name="Kyrpides N."/>
            <person name="Mavromatis K."/>
            <person name="Ivanova N."/>
            <person name="Mikhailova N."/>
            <person name="Zeytun A."/>
            <person name="Brettin T."/>
            <person name="Detter J.C."/>
            <person name="Tapia R."/>
            <person name="Han C."/>
            <person name="Land M."/>
            <person name="Hauser L."/>
            <person name="Markowitz V."/>
            <person name="Cheng J.-F."/>
            <person name="Hugenholtz P."/>
            <person name="Woyke T."/>
            <person name="Wu D."/>
            <person name="Spring S."/>
            <person name="Schroeder M."/>
            <person name="Brambilla E."/>
            <person name="Klenk H.-P."/>
            <person name="Eisen J.A."/>
        </authorList>
    </citation>
    <scope>NUCLEOTIDE SEQUENCE [LARGE SCALE GENOMIC DNA]</scope>
    <source>
        <strain>DSM 19672</strain>
    </source>
</reference>
<dbReference type="Proteomes" id="UP000007039">
    <property type="component" value="Chromosome"/>
</dbReference>
<reference evidence="4 5" key="2">
    <citation type="journal article" date="2011" name="Stand. Genomic Sci.">
        <title>Complete genome sequence of Calditerrivibrio nitroreducens type strain (Yu37-1).</title>
        <authorList>
            <person name="Pitluck S."/>
            <person name="Sikorski J."/>
            <person name="Zeytun A."/>
            <person name="Lapidus A."/>
            <person name="Nolan M."/>
            <person name="Lucas S."/>
            <person name="Hammon N."/>
            <person name="Deshpande S."/>
            <person name="Cheng J.F."/>
            <person name="Tapia R."/>
            <person name="Han C."/>
            <person name="Goodwin L."/>
            <person name="Liolios K."/>
            <person name="Pagani I."/>
            <person name="Ivanova N."/>
            <person name="Mavromatis K."/>
            <person name="Pati A."/>
            <person name="Chen A."/>
            <person name="Palaniappan K."/>
            <person name="Hauser L."/>
            <person name="Chang Y.J."/>
            <person name="Jeffries C.D."/>
            <person name="Detter J.C."/>
            <person name="Brambilla E."/>
            <person name="Djao O.D."/>
            <person name="Rohde M."/>
            <person name="Spring S."/>
            <person name="Goker M."/>
            <person name="Woyke T."/>
            <person name="Bristow J."/>
            <person name="Eisen J.A."/>
            <person name="Markowitz V."/>
            <person name="Hugenholtz P."/>
            <person name="Kyrpides N.C."/>
            <person name="Klenk H.P."/>
            <person name="Land M."/>
        </authorList>
    </citation>
    <scope>NUCLEOTIDE SEQUENCE [LARGE SCALE GENOMIC DNA]</scope>
    <source>
        <strain evidence="5">DSM 19672 / NBRC 101217 / Yu37-1</strain>
    </source>
</reference>
<proteinExistence type="inferred from homology"/>
<dbReference type="HOGENOM" id="CLU_138486_0_0_0"/>
<dbReference type="EMBL" id="CP002347">
    <property type="protein sequence ID" value="ADR18132.1"/>
    <property type="molecule type" value="Genomic_DNA"/>
</dbReference>
<dbReference type="KEGG" id="cni:Calni_0219"/>
<comment type="function">
    <text evidence="1">Required for the efficient initiation of filament assembly.</text>
</comment>
<keyword evidence="5" id="KW-1185">Reference proteome</keyword>